<accession>A0A9P6HRN9</accession>
<name>A0A9P6HRN9_9AGAM</name>
<feature type="compositionally biased region" description="Polar residues" evidence="2">
    <location>
        <begin position="269"/>
        <end position="278"/>
    </location>
</feature>
<organism evidence="3 4">
    <name type="scientific">Thelephora terrestris</name>
    <dbReference type="NCBI Taxonomy" id="56493"/>
    <lineage>
        <taxon>Eukaryota</taxon>
        <taxon>Fungi</taxon>
        <taxon>Dikarya</taxon>
        <taxon>Basidiomycota</taxon>
        <taxon>Agaricomycotina</taxon>
        <taxon>Agaricomycetes</taxon>
        <taxon>Thelephorales</taxon>
        <taxon>Thelephoraceae</taxon>
        <taxon>Thelephora</taxon>
    </lineage>
</organism>
<dbReference type="AlphaFoldDB" id="A0A9P6HRN9"/>
<dbReference type="Proteomes" id="UP000736335">
    <property type="component" value="Unassembled WGS sequence"/>
</dbReference>
<dbReference type="EMBL" id="WIUZ02000001">
    <property type="protein sequence ID" value="KAF9793384.1"/>
    <property type="molecule type" value="Genomic_DNA"/>
</dbReference>
<sequence length="1074" mass="118047">MSDDYLFDDDIVLDADALAILDAEESKYFGSLLAAAKSDPRPAHTQLTPPPAKRRRTDDDGGWKYHAITTTGVAGGSGNRKPVSQNVKRTDSFYEGLPDISLAGDGVYGVYSQGSQPPQSSNLASSVKNPPGQRSQSTAFQRQVAPALVPAPIPAPALLPRERTASVIQNRPPPRPPPLQRTHTPPLYNPRDPNHSNRPQPQQQYRQQQQQPPHPQQQKPNQTTGPVPKTAPVPPQQIRPQNLGVGRNVNLPRQHGQDAQRVVSAPAQPAQSRPSNVVSAADKDLQDEISKLRAQLEKMNSQQESMQKAFKEEQDARFQNLGEVSILRKRMEKLTEEHTVSVKRLKAAKEAAEAAQAQIQKDTREEIERIKTQFTFKQHEIEASLRKPSYSGRNRNKPAPSNGTKDRFTGGSSEFPSTPWGKTPVPNLNKTPTKSRIGDFLSPGSMVGPNSPKRSQSRPMSKMALPGFKNAFETSPKKSPGKGITKHMPVPFPPSSSANGRAEAEGEWGSGVNGDGSPGGRKWKGKERAVEPIEEDDMVQMVVSPVKSLFPKFTQARPPITPKSVGTQLGVGSSPLASQFGDAGELGFMDLDGREDGESEGEEFVPLSLTGELHHRIFTHTRASTSKTTVQLLMALELPEEMSQEDRLTFKASAMELWNVLNGLASFDIVSIDQHYRRVANSLTRIAYVVEKLKSFDVNLGIFIPHFCGALLSEADSGNGSSPTATTNAHANQVTITSVLRDVIRTHFIPPHSALPPKSLVRAKPREMEEKEAGLGKEALGLLEALCWGAPGNLESRLADIISAEGVLDTLVDPRQPSWFLYEALRALALFTSRKELCKRFLSVPGTNLTPSQGGDLDVAADPDVEIVREDAKLPHLECLCLHLGDHTRDTEDAERARNGIVTVIASLAVAHEEARAVLLSSDTLTNALISRMHHLTSLIWEDDPRTIVSNELINTTSRALSRTLFVFHYLLFANHPQPPFDLKRKIRAAPPPAAIDHMFNVTFGRLSFAPDLKNVPEEAEKVLGRIISSNMARDMLQLVADMPEDEDLIWQAYQDEEPSDEEEEARMMEANEV</sequence>
<feature type="coiled-coil region" evidence="1">
    <location>
        <begin position="282"/>
        <end position="316"/>
    </location>
</feature>
<evidence type="ECO:0000313" key="4">
    <source>
        <dbReference type="Proteomes" id="UP000736335"/>
    </source>
</evidence>
<feature type="region of interest" description="Disordered" evidence="2">
    <location>
        <begin position="35"/>
        <end position="85"/>
    </location>
</feature>
<protein>
    <submittedName>
        <fullName evidence="3">Uncharacterized protein</fullName>
    </submittedName>
</protein>
<feature type="compositionally biased region" description="Gly residues" evidence="2">
    <location>
        <begin position="508"/>
        <end position="519"/>
    </location>
</feature>
<keyword evidence="4" id="KW-1185">Reference proteome</keyword>
<feature type="compositionally biased region" description="Polar residues" evidence="2">
    <location>
        <begin position="112"/>
        <end position="141"/>
    </location>
</feature>
<evidence type="ECO:0000313" key="3">
    <source>
        <dbReference type="EMBL" id="KAF9793384.1"/>
    </source>
</evidence>
<keyword evidence="1" id="KW-0175">Coiled coil</keyword>
<proteinExistence type="predicted"/>
<dbReference type="OrthoDB" id="3366922at2759"/>
<feature type="region of interest" description="Disordered" evidence="2">
    <location>
        <begin position="167"/>
        <end position="281"/>
    </location>
</feature>
<evidence type="ECO:0000256" key="1">
    <source>
        <dbReference type="SAM" id="Coils"/>
    </source>
</evidence>
<feature type="region of interest" description="Disordered" evidence="2">
    <location>
        <begin position="379"/>
        <end position="524"/>
    </location>
</feature>
<reference evidence="3" key="1">
    <citation type="journal article" date="2020" name="Nat. Commun.">
        <title>Large-scale genome sequencing of mycorrhizal fungi provides insights into the early evolution of symbiotic traits.</title>
        <authorList>
            <person name="Miyauchi S."/>
            <person name="Kiss E."/>
            <person name="Kuo A."/>
            <person name="Drula E."/>
            <person name="Kohler A."/>
            <person name="Sanchez-Garcia M."/>
            <person name="Morin E."/>
            <person name="Andreopoulos B."/>
            <person name="Barry K.W."/>
            <person name="Bonito G."/>
            <person name="Buee M."/>
            <person name="Carver A."/>
            <person name="Chen C."/>
            <person name="Cichocki N."/>
            <person name="Clum A."/>
            <person name="Culley D."/>
            <person name="Crous P.W."/>
            <person name="Fauchery L."/>
            <person name="Girlanda M."/>
            <person name="Hayes R.D."/>
            <person name="Keri Z."/>
            <person name="LaButti K."/>
            <person name="Lipzen A."/>
            <person name="Lombard V."/>
            <person name="Magnuson J."/>
            <person name="Maillard F."/>
            <person name="Murat C."/>
            <person name="Nolan M."/>
            <person name="Ohm R.A."/>
            <person name="Pangilinan J."/>
            <person name="Pereira M.F."/>
            <person name="Perotto S."/>
            <person name="Peter M."/>
            <person name="Pfister S."/>
            <person name="Riley R."/>
            <person name="Sitrit Y."/>
            <person name="Stielow J.B."/>
            <person name="Szollosi G."/>
            <person name="Zifcakova L."/>
            <person name="Stursova M."/>
            <person name="Spatafora J.W."/>
            <person name="Tedersoo L."/>
            <person name="Vaario L.M."/>
            <person name="Yamada A."/>
            <person name="Yan M."/>
            <person name="Wang P."/>
            <person name="Xu J."/>
            <person name="Bruns T."/>
            <person name="Baldrian P."/>
            <person name="Vilgalys R."/>
            <person name="Dunand C."/>
            <person name="Henrissat B."/>
            <person name="Grigoriev I.V."/>
            <person name="Hibbett D."/>
            <person name="Nagy L.G."/>
            <person name="Martin F.M."/>
        </authorList>
    </citation>
    <scope>NUCLEOTIDE SEQUENCE</scope>
    <source>
        <strain evidence="3">UH-Tt-Lm1</strain>
    </source>
</reference>
<feature type="compositionally biased region" description="Low complexity" evidence="2">
    <location>
        <begin position="199"/>
        <end position="222"/>
    </location>
</feature>
<gene>
    <name evidence="3" type="ORF">BJ322DRAFT_1034355</name>
</gene>
<reference evidence="3" key="2">
    <citation type="submission" date="2020-11" db="EMBL/GenBank/DDBJ databases">
        <authorList>
            <consortium name="DOE Joint Genome Institute"/>
            <person name="Kuo A."/>
            <person name="Miyauchi S."/>
            <person name="Kiss E."/>
            <person name="Drula E."/>
            <person name="Kohler A."/>
            <person name="Sanchez-Garcia M."/>
            <person name="Andreopoulos B."/>
            <person name="Barry K.W."/>
            <person name="Bonito G."/>
            <person name="Buee M."/>
            <person name="Carver A."/>
            <person name="Chen C."/>
            <person name="Cichocki N."/>
            <person name="Clum A."/>
            <person name="Culley D."/>
            <person name="Crous P.W."/>
            <person name="Fauchery L."/>
            <person name="Girlanda M."/>
            <person name="Hayes R."/>
            <person name="Keri Z."/>
            <person name="Labutti K."/>
            <person name="Lipzen A."/>
            <person name="Lombard V."/>
            <person name="Magnuson J."/>
            <person name="Maillard F."/>
            <person name="Morin E."/>
            <person name="Murat C."/>
            <person name="Nolan M."/>
            <person name="Ohm R."/>
            <person name="Pangilinan J."/>
            <person name="Pereira M."/>
            <person name="Perotto S."/>
            <person name="Peter M."/>
            <person name="Riley R."/>
            <person name="Sitrit Y."/>
            <person name="Stielow B."/>
            <person name="Szollosi G."/>
            <person name="Zifcakova L."/>
            <person name="Stursova M."/>
            <person name="Spatafora J.W."/>
            <person name="Tedersoo L."/>
            <person name="Vaario L.-M."/>
            <person name="Yamada A."/>
            <person name="Yan M."/>
            <person name="Wang P."/>
            <person name="Xu J."/>
            <person name="Bruns T."/>
            <person name="Baldrian P."/>
            <person name="Vilgalys R."/>
            <person name="Henrissat B."/>
            <person name="Grigoriev I.V."/>
            <person name="Hibbett D."/>
            <person name="Nagy L.G."/>
            <person name="Martin F.M."/>
        </authorList>
    </citation>
    <scope>NUCLEOTIDE SEQUENCE</scope>
    <source>
        <strain evidence="3">UH-Tt-Lm1</strain>
    </source>
</reference>
<comment type="caution">
    <text evidence="3">The sequence shown here is derived from an EMBL/GenBank/DDBJ whole genome shotgun (WGS) entry which is preliminary data.</text>
</comment>
<evidence type="ECO:0000256" key="2">
    <source>
        <dbReference type="SAM" id="MobiDB-lite"/>
    </source>
</evidence>
<feature type="region of interest" description="Disordered" evidence="2">
    <location>
        <begin position="108"/>
        <end position="142"/>
    </location>
</feature>